<sequence length="350" mass="39534">MRRNIIVFFLVVLSCLGCNDGKLRELRILQLNIWCDATVVPGAFEALVDEIARLDVHIVALCEVNNRDGVTSERLVEALKRRGQTWHGASGRCNGVQGTDVCVLSKYPIEEITTGLSTIMGGVDMKVRIDVKGYDVLLYPAHLDYTHYACYLPRGYDGITWQRLSDSETEPATVLKMNRESTRDEAIAAFLDDAKTEQADLILLTGDFNEPSHLDWNEATREKWDHNGCVVPWDCSMQLYEAGFRDVYRVVHPEPTICPGFTYPSDNSEKEIKDLTWAPEADERDRIDFIYYMPDGAFAPKEAKVVGPSSSIVRSERIQEVGNDTFIEPLGIWPTDHKGVLVTFEPIRKN</sequence>
<comment type="caution">
    <text evidence="2">The sequence shown here is derived from an EMBL/GenBank/DDBJ whole genome shotgun (WGS) entry which is preliminary data.</text>
</comment>
<keyword evidence="2" id="KW-0255">Endonuclease</keyword>
<gene>
    <name evidence="2" type="ORF">F2Y10_09200</name>
</gene>
<evidence type="ECO:0000313" key="2">
    <source>
        <dbReference type="EMBL" id="KAA2378585.1"/>
    </source>
</evidence>
<accession>A0A5B3GY41</accession>
<organism evidence="2 3">
    <name type="scientific">Alistipes onderdonkii</name>
    <dbReference type="NCBI Taxonomy" id="328813"/>
    <lineage>
        <taxon>Bacteria</taxon>
        <taxon>Pseudomonadati</taxon>
        <taxon>Bacteroidota</taxon>
        <taxon>Bacteroidia</taxon>
        <taxon>Bacteroidales</taxon>
        <taxon>Rikenellaceae</taxon>
        <taxon>Alistipes</taxon>
    </lineage>
</organism>
<dbReference type="InterPro" id="IPR001763">
    <property type="entry name" value="Rhodanese-like_dom"/>
</dbReference>
<dbReference type="PROSITE" id="PS51257">
    <property type="entry name" value="PROKAR_LIPOPROTEIN"/>
    <property type="match status" value="1"/>
</dbReference>
<dbReference type="InterPro" id="IPR036691">
    <property type="entry name" value="Endo/exonu/phosph_ase_sf"/>
</dbReference>
<dbReference type="PANTHER" id="PTHR41349">
    <property type="match status" value="1"/>
</dbReference>
<evidence type="ECO:0000259" key="1">
    <source>
        <dbReference type="PROSITE" id="PS50206"/>
    </source>
</evidence>
<name>A0A5B3GY41_9BACT</name>
<proteinExistence type="predicted"/>
<dbReference type="RefSeq" id="WP_130065118.1">
    <property type="nucleotide sequence ID" value="NZ_RCXC01000008.1"/>
</dbReference>
<dbReference type="GO" id="GO:0004527">
    <property type="term" value="F:exonuclease activity"/>
    <property type="evidence" value="ECO:0007669"/>
    <property type="project" value="UniProtKB-KW"/>
</dbReference>
<dbReference type="SUPFAM" id="SSF56219">
    <property type="entry name" value="DNase I-like"/>
    <property type="match status" value="1"/>
</dbReference>
<dbReference type="InterPro" id="IPR005135">
    <property type="entry name" value="Endo/exonuclease/phosphatase"/>
</dbReference>
<dbReference type="PROSITE" id="PS50206">
    <property type="entry name" value="RHODANESE_3"/>
    <property type="match status" value="1"/>
</dbReference>
<dbReference type="AlphaFoldDB" id="A0A5B3GY41"/>
<dbReference type="Proteomes" id="UP000322940">
    <property type="component" value="Unassembled WGS sequence"/>
</dbReference>
<keyword evidence="2" id="KW-0269">Exonuclease</keyword>
<protein>
    <submittedName>
        <fullName evidence="2">Endonuclease/exonuclease/phosphatase family protein</fullName>
    </submittedName>
</protein>
<keyword evidence="2" id="KW-0378">Hydrolase</keyword>
<keyword evidence="2" id="KW-0540">Nuclease</keyword>
<dbReference type="GO" id="GO:0004519">
    <property type="term" value="F:endonuclease activity"/>
    <property type="evidence" value="ECO:0007669"/>
    <property type="project" value="UniProtKB-KW"/>
</dbReference>
<dbReference type="Pfam" id="PF03372">
    <property type="entry name" value="Exo_endo_phos"/>
    <property type="match status" value="1"/>
</dbReference>
<dbReference type="PANTHER" id="PTHR41349:SF1">
    <property type="entry name" value="PROTEIN CBG08683"/>
    <property type="match status" value="1"/>
</dbReference>
<feature type="domain" description="Rhodanese" evidence="1">
    <location>
        <begin position="41"/>
        <end position="111"/>
    </location>
</feature>
<reference evidence="2 3" key="1">
    <citation type="journal article" date="2019" name="Nat. Med.">
        <title>A library of human gut bacterial isolates paired with longitudinal multiomics data enables mechanistic microbiome research.</title>
        <authorList>
            <person name="Poyet M."/>
            <person name="Groussin M."/>
            <person name="Gibbons S.M."/>
            <person name="Avila-Pacheco J."/>
            <person name="Jiang X."/>
            <person name="Kearney S.M."/>
            <person name="Perrotta A.R."/>
            <person name="Berdy B."/>
            <person name="Zhao S."/>
            <person name="Lieberman T.D."/>
            <person name="Swanson P.K."/>
            <person name="Smith M."/>
            <person name="Roesemann S."/>
            <person name="Alexander J.E."/>
            <person name="Rich S.A."/>
            <person name="Livny J."/>
            <person name="Vlamakis H."/>
            <person name="Clish C."/>
            <person name="Bullock K."/>
            <person name="Deik A."/>
            <person name="Scott J."/>
            <person name="Pierce K.A."/>
            <person name="Xavier R.J."/>
            <person name="Alm E.J."/>
        </authorList>
    </citation>
    <scope>NUCLEOTIDE SEQUENCE [LARGE SCALE GENOMIC DNA]</scope>
    <source>
        <strain evidence="2 3">BIOML-A266</strain>
    </source>
</reference>
<dbReference type="Gene3D" id="3.60.10.10">
    <property type="entry name" value="Endonuclease/exonuclease/phosphatase"/>
    <property type="match status" value="1"/>
</dbReference>
<evidence type="ECO:0000313" key="3">
    <source>
        <dbReference type="Proteomes" id="UP000322940"/>
    </source>
</evidence>
<dbReference type="EMBL" id="VVXH01000007">
    <property type="protein sequence ID" value="KAA2378585.1"/>
    <property type="molecule type" value="Genomic_DNA"/>
</dbReference>